<feature type="region of interest" description="Disordered" evidence="2">
    <location>
        <begin position="524"/>
        <end position="546"/>
    </location>
</feature>
<organism evidence="5 6">
    <name type="scientific">Lacihabitans soyangensis</name>
    <dbReference type="NCBI Taxonomy" id="869394"/>
    <lineage>
        <taxon>Bacteria</taxon>
        <taxon>Pseudomonadati</taxon>
        <taxon>Bacteroidota</taxon>
        <taxon>Cytophagia</taxon>
        <taxon>Cytophagales</taxon>
        <taxon>Leadbetterellaceae</taxon>
        <taxon>Lacihabitans</taxon>
    </lineage>
</organism>
<feature type="domain" description="Sortilin N-terminal" evidence="4">
    <location>
        <begin position="634"/>
        <end position="716"/>
    </location>
</feature>
<dbReference type="SUPFAM" id="SSF50939">
    <property type="entry name" value="Sialidases"/>
    <property type="match status" value="1"/>
</dbReference>
<name>A0AAE3H1D6_9BACT</name>
<dbReference type="RefSeq" id="WP_255037018.1">
    <property type="nucleotide sequence ID" value="NZ_RJUF01000023.1"/>
</dbReference>
<evidence type="ECO:0000259" key="4">
    <source>
        <dbReference type="Pfam" id="PF15902"/>
    </source>
</evidence>
<feature type="chain" id="PRO_5041961178" description="Sortilin N-terminal domain-containing protein" evidence="3">
    <location>
        <begin position="20"/>
        <end position="1032"/>
    </location>
</feature>
<feature type="compositionally biased region" description="Polar residues" evidence="2">
    <location>
        <begin position="527"/>
        <end position="546"/>
    </location>
</feature>
<dbReference type="InterPro" id="IPR015943">
    <property type="entry name" value="WD40/YVTN_repeat-like_dom_sf"/>
</dbReference>
<dbReference type="Pfam" id="PF15902">
    <property type="entry name" value="Sortilin-Vps10"/>
    <property type="match status" value="2"/>
</dbReference>
<dbReference type="Proteomes" id="UP001204144">
    <property type="component" value="Unassembled WGS sequence"/>
</dbReference>
<dbReference type="PANTHER" id="PTHR43739">
    <property type="entry name" value="XYLOGLUCANASE (EUROFUNG)"/>
    <property type="match status" value="1"/>
</dbReference>
<comment type="caution">
    <text evidence="5">The sequence shown here is derived from an EMBL/GenBank/DDBJ whole genome shotgun (WGS) entry which is preliminary data.</text>
</comment>
<evidence type="ECO:0000256" key="3">
    <source>
        <dbReference type="SAM" id="SignalP"/>
    </source>
</evidence>
<dbReference type="GO" id="GO:0010411">
    <property type="term" value="P:xyloglucan metabolic process"/>
    <property type="evidence" value="ECO:0007669"/>
    <property type="project" value="TreeGrafter"/>
</dbReference>
<keyword evidence="3" id="KW-0732">Signal</keyword>
<reference evidence="5 6" key="1">
    <citation type="submission" date="2018-11" db="EMBL/GenBank/DDBJ databases">
        <title>Novel bacteria species description.</title>
        <authorList>
            <person name="Han J.-H."/>
        </authorList>
    </citation>
    <scope>NUCLEOTIDE SEQUENCE [LARGE SCALE GENOMIC DNA]</scope>
    <source>
        <strain evidence="5 6">KCTC23259</strain>
    </source>
</reference>
<feature type="signal peptide" evidence="3">
    <location>
        <begin position="1"/>
        <end position="19"/>
    </location>
</feature>
<dbReference type="SUPFAM" id="SSF110296">
    <property type="entry name" value="Oligoxyloglucan reducing end-specific cellobiohydrolase"/>
    <property type="match status" value="1"/>
</dbReference>
<keyword evidence="6" id="KW-1185">Reference proteome</keyword>
<dbReference type="Gene3D" id="2.130.10.10">
    <property type="entry name" value="YVTN repeat-like/Quinoprotein amine dehydrogenase"/>
    <property type="match status" value="5"/>
</dbReference>
<evidence type="ECO:0000256" key="2">
    <source>
        <dbReference type="SAM" id="MobiDB-lite"/>
    </source>
</evidence>
<proteinExistence type="predicted"/>
<evidence type="ECO:0000313" key="5">
    <source>
        <dbReference type="EMBL" id="MCP9763234.1"/>
    </source>
</evidence>
<dbReference type="InterPro" id="IPR052025">
    <property type="entry name" value="Xyloglucanase_GH74"/>
</dbReference>
<protein>
    <recommendedName>
        <fullName evidence="4">Sortilin N-terminal domain-containing protein</fullName>
    </recommendedName>
</protein>
<evidence type="ECO:0000313" key="6">
    <source>
        <dbReference type="Proteomes" id="UP001204144"/>
    </source>
</evidence>
<feature type="domain" description="Sortilin N-terminal" evidence="4">
    <location>
        <begin position="124"/>
        <end position="252"/>
    </location>
</feature>
<gene>
    <name evidence="5" type="ORF">EGI31_09715</name>
</gene>
<sequence>MKKFTLLSSILSLSMGVFAQEALPIKGDEIFGSMRARHIGPALMSGRITDIEGHPTNNKVLFAGAAGGGVWKTGDGGVTFNPIFDKHNQSIGAITVDPKNPDQVIWVGTGEIWTRNSVTIGDGIYKSTDGGQNWTNMGLANSERISSIKVNPNNTKEVFVGVLGALWSDSQDRGVYKTTDGGKTWEKIFYVNASTGCSDLVMDPKNPNIMYASFWEFRRTAYSFNSGGENSALYKTTDGGKTWNKIHNGFPTGKLGRIAIAAAPSNPNILYSVIESEKDADKGLYRSEDAGASWKRTNGDFELVVRPFYFSRIVVDPKNPDIVFKAGYNGSVSKDGGKTFKAIGGGIHADIHDFWFDIHDSNRIYLCDDGGFYRSYDGGSIWDMAKGIPVSQFYQVAIDNQTPFKVYGGLQDNGSWVGPSSKPGGIENRDWISVGAGDGFRTFPHPKDPNIVYSEMQGAENIWRINLEKNSVKTIKPFPESNDPKFRFNWNTPITTSPHNADRLYVGSQFLHKSDDRGETWVKISPDLTTNDPAKQQQENSGGLSMDNSGAENHCTIFAINESPLDQNIIWVGTDDGNVQLTQDGGKTWTNVTANIPNLPKNTWAYFIEPSSFDKNTAYAVFTGYTSGDFKPYVYKTTDAGKTWKSIVSPDLKSFVRNIKEDYKNPNLLFLGTEGGLYVTIDGGQNWSQFKNNMPPVAVHWIALHPTEDALVMATHGRGVIIIDDISPLRQLTKEIIAKDLHFFTTKPTKMAESGAFGGYARMGEFVGENPNSMAQVVYYLKSRHTFGKMSLEIFDQNDKKIADLAPGKSKGINYVDWTYSLKPPKVAKGKTIIQAGFQGPTVLPGPYKVKITKGAKTYESTLNLIANPKSIHTADDRKVQFETAMKLFNMSEELGYLVDQIDNYKIKIDSISPKLTSTKLKKQFPVADIASKMQTLKETLVVLKGDNYVGAAEPQLREKISGLYGEVLSYTGRPTNAQLASMKVLDEKLSAAKTQMEGFKASLDKLAPAMVKAKMPELKVRSFEEFKAAEN</sequence>
<dbReference type="AlphaFoldDB" id="A0AAE3H1D6"/>
<dbReference type="CDD" id="cd15482">
    <property type="entry name" value="Sialidase_non-viral"/>
    <property type="match status" value="1"/>
</dbReference>
<dbReference type="InterPro" id="IPR031778">
    <property type="entry name" value="Sortilin_N"/>
</dbReference>
<evidence type="ECO:0000256" key="1">
    <source>
        <dbReference type="ARBA" id="ARBA00022737"/>
    </source>
</evidence>
<accession>A0AAE3H1D6</accession>
<dbReference type="InterPro" id="IPR036278">
    <property type="entry name" value="Sialidase_sf"/>
</dbReference>
<dbReference type="EMBL" id="RJUF01000023">
    <property type="protein sequence ID" value="MCP9763234.1"/>
    <property type="molecule type" value="Genomic_DNA"/>
</dbReference>
<dbReference type="PANTHER" id="PTHR43739:SF5">
    <property type="entry name" value="EXO-ALPHA-SIALIDASE"/>
    <property type="match status" value="1"/>
</dbReference>
<keyword evidence="1" id="KW-0677">Repeat</keyword>